<dbReference type="Proteomes" id="UP000790709">
    <property type="component" value="Unassembled WGS sequence"/>
</dbReference>
<protein>
    <submittedName>
        <fullName evidence="1">Kinase-like protein</fullName>
    </submittedName>
</protein>
<organism evidence="1 2">
    <name type="scientific">Leucogyrophana mollusca</name>
    <dbReference type="NCBI Taxonomy" id="85980"/>
    <lineage>
        <taxon>Eukaryota</taxon>
        <taxon>Fungi</taxon>
        <taxon>Dikarya</taxon>
        <taxon>Basidiomycota</taxon>
        <taxon>Agaricomycotina</taxon>
        <taxon>Agaricomycetes</taxon>
        <taxon>Agaricomycetidae</taxon>
        <taxon>Boletales</taxon>
        <taxon>Boletales incertae sedis</taxon>
        <taxon>Leucogyrophana</taxon>
    </lineage>
</organism>
<proteinExistence type="predicted"/>
<comment type="caution">
    <text evidence="1">The sequence shown here is derived from an EMBL/GenBank/DDBJ whole genome shotgun (WGS) entry which is preliminary data.</text>
</comment>
<accession>A0ACB8BM46</accession>
<evidence type="ECO:0000313" key="1">
    <source>
        <dbReference type="EMBL" id="KAH7926283.1"/>
    </source>
</evidence>
<reference evidence="1" key="1">
    <citation type="journal article" date="2021" name="New Phytol.">
        <title>Evolutionary innovations through gain and loss of genes in the ectomycorrhizal Boletales.</title>
        <authorList>
            <person name="Wu G."/>
            <person name="Miyauchi S."/>
            <person name="Morin E."/>
            <person name="Kuo A."/>
            <person name="Drula E."/>
            <person name="Varga T."/>
            <person name="Kohler A."/>
            <person name="Feng B."/>
            <person name="Cao Y."/>
            <person name="Lipzen A."/>
            <person name="Daum C."/>
            <person name="Hundley H."/>
            <person name="Pangilinan J."/>
            <person name="Johnson J."/>
            <person name="Barry K."/>
            <person name="LaButti K."/>
            <person name="Ng V."/>
            <person name="Ahrendt S."/>
            <person name="Min B."/>
            <person name="Choi I.G."/>
            <person name="Park H."/>
            <person name="Plett J.M."/>
            <person name="Magnuson J."/>
            <person name="Spatafora J.W."/>
            <person name="Nagy L.G."/>
            <person name="Henrissat B."/>
            <person name="Grigoriev I.V."/>
            <person name="Yang Z.L."/>
            <person name="Xu J."/>
            <person name="Martin F.M."/>
        </authorList>
    </citation>
    <scope>NUCLEOTIDE SEQUENCE</scope>
    <source>
        <strain evidence="1">KUC20120723A-06</strain>
    </source>
</reference>
<name>A0ACB8BM46_9AGAM</name>
<keyword evidence="2" id="KW-1185">Reference proteome</keyword>
<dbReference type="EMBL" id="MU266386">
    <property type="protein sequence ID" value="KAH7926283.1"/>
    <property type="molecule type" value="Genomic_DNA"/>
</dbReference>
<evidence type="ECO:0000313" key="2">
    <source>
        <dbReference type="Proteomes" id="UP000790709"/>
    </source>
</evidence>
<gene>
    <name evidence="1" type="ORF">BV22DRAFT_1128358</name>
</gene>
<sequence length="610" mass="67868">MFEPSDLSDHILLQHAPAQSPPVRPAIQSFQLTAVDSAYLGPRPDSFIQPGEDGISLPNQFEDWRAANPATLAPVVMIDQTPSPTNTFLLPTMRTLLDANKGKIYPEINRLSGLSPEDWQLCTLSIDKIPIYPKLLAHTYMHLALCVEDTSALSELKGCLEAWMSWNNPDITFLINHKLIRSSLVGFLQKSWSGEHMCPRGLQLSDDGKLPDTDIISIGAHVAMILAEETKVRELLSLKDEDAQTVLDLLQALLDISGINPDARRQFLHTLIQLSTNSGRFPQCLTLRPNELEYDHRDYIGQGGFGYVCEGLLLNHKVAVKVLQVKRGGMDQLLKTCSREAAVWCHLDHPNVLPFYGIYHSAEEDFSACLVSPFMERGDIRTYLSNNENVDRSSLVLDVAKGLQYLHENKPTIIHGDLKGANILVSASGRACLADFGLSLAKDSQHLQPSTTQSPLGFTLRWTPPEHLDPALANLSQHSAVRGRMSDIYSFACVCYEIYTSKDPFHGVLGQLIPGLVLAGRRPVKPSPEEWDETGLEDAMWDMIVACWDQKPEQRPTTAQVVKFVEFRYPSLSNITTESAWIPSFLADLASTHANHPFSCMVPRVENLTT</sequence>